<evidence type="ECO:0000313" key="1">
    <source>
        <dbReference type="EMBL" id="CAB4143097.1"/>
    </source>
</evidence>
<reference evidence="1" key="1">
    <citation type="submission" date="2020-04" db="EMBL/GenBank/DDBJ databases">
        <authorList>
            <person name="Chiriac C."/>
            <person name="Salcher M."/>
            <person name="Ghai R."/>
            <person name="Kavagutti S V."/>
        </authorList>
    </citation>
    <scope>NUCLEOTIDE SEQUENCE</scope>
</reference>
<proteinExistence type="predicted"/>
<name>A0A6J5MBH4_9CAUD</name>
<dbReference type="EMBL" id="LR796416">
    <property type="protein sequence ID" value="CAB4143097.1"/>
    <property type="molecule type" value="Genomic_DNA"/>
</dbReference>
<protein>
    <submittedName>
        <fullName evidence="1">Uncharacterized protein</fullName>
    </submittedName>
</protein>
<organism evidence="1">
    <name type="scientific">uncultured Caudovirales phage</name>
    <dbReference type="NCBI Taxonomy" id="2100421"/>
    <lineage>
        <taxon>Viruses</taxon>
        <taxon>Duplodnaviria</taxon>
        <taxon>Heunggongvirae</taxon>
        <taxon>Uroviricota</taxon>
        <taxon>Caudoviricetes</taxon>
        <taxon>Peduoviridae</taxon>
        <taxon>Maltschvirus</taxon>
        <taxon>Maltschvirus maltsch</taxon>
    </lineage>
</organism>
<accession>A0A6J5MBH4</accession>
<gene>
    <name evidence="1" type="ORF">UFOVP435_60</name>
</gene>
<sequence length="77" mass="8339">MYELEGEDCEALADMVDKYGYAEVLKYLAMLAGEHADYHASTNGYRPSLAAVEQSLSNALTEAADNYVADLGSISEL</sequence>